<dbReference type="Proteomes" id="UP000887565">
    <property type="component" value="Unplaced"/>
</dbReference>
<sequence length="278" mass="31712">MFHFHLCGDIQDIFPTFAHNFQTASSIAYNVDQINEHLSDKAVLNTDLDMYKVPAPKLPFSSRATFYMWQEAINHYMYHIDQEAAVVNDPFMIYGPPETLLIYDMKSDQILKTPALAPPYLVPNHKEWMNAVSEIPKLLSNGDNIKIDLMCEQDWIKRQGTFELELTEWDYDDEFEFASIPGRMLTGESPTKTPTQAPTQAFTDTELDKETVMFVESLIKDITEELFTIKTQVPTETNIIQIDSDEEDVLQTDTTAPTTTAKTTSSLTPLSKNLSYSQ</sequence>
<accession>A0A915IZ01</accession>
<proteinExistence type="predicted"/>
<evidence type="ECO:0000313" key="1">
    <source>
        <dbReference type="Proteomes" id="UP000887565"/>
    </source>
</evidence>
<dbReference type="WBParaSite" id="nRc.2.0.1.t18938-RA">
    <property type="protein sequence ID" value="nRc.2.0.1.t18938-RA"/>
    <property type="gene ID" value="nRc.2.0.1.g18938"/>
</dbReference>
<evidence type="ECO:0000313" key="2">
    <source>
        <dbReference type="WBParaSite" id="nRc.2.0.1.t18938-RA"/>
    </source>
</evidence>
<name>A0A915IZ01_ROMCU</name>
<protein>
    <submittedName>
        <fullName evidence="2">Uncharacterized protein</fullName>
    </submittedName>
</protein>
<organism evidence="1 2">
    <name type="scientific">Romanomermis culicivorax</name>
    <name type="common">Nematode worm</name>
    <dbReference type="NCBI Taxonomy" id="13658"/>
    <lineage>
        <taxon>Eukaryota</taxon>
        <taxon>Metazoa</taxon>
        <taxon>Ecdysozoa</taxon>
        <taxon>Nematoda</taxon>
        <taxon>Enoplea</taxon>
        <taxon>Dorylaimia</taxon>
        <taxon>Mermithida</taxon>
        <taxon>Mermithoidea</taxon>
        <taxon>Mermithidae</taxon>
        <taxon>Romanomermis</taxon>
    </lineage>
</organism>
<keyword evidence="1" id="KW-1185">Reference proteome</keyword>
<dbReference type="AlphaFoldDB" id="A0A915IZ01"/>
<reference evidence="2" key="1">
    <citation type="submission" date="2022-11" db="UniProtKB">
        <authorList>
            <consortium name="WormBaseParasite"/>
        </authorList>
    </citation>
    <scope>IDENTIFICATION</scope>
</reference>